<comment type="similarity">
    <text evidence="1">Belongs to the NipSnap family.</text>
</comment>
<dbReference type="PANTHER" id="PTHR21017:SF17">
    <property type="entry name" value="PROTEIN NIPSNAP"/>
    <property type="match status" value="1"/>
</dbReference>
<proteinExistence type="inferred from homology"/>
<dbReference type="InterPro" id="IPR051557">
    <property type="entry name" value="NipSnap_domain"/>
</dbReference>
<protein>
    <submittedName>
        <fullName evidence="3">NIPSNAP family protein</fullName>
    </submittedName>
</protein>
<organism evidence="3 4">
    <name type="scientific">Paraburkholderia tagetis</name>
    <dbReference type="NCBI Taxonomy" id="2913261"/>
    <lineage>
        <taxon>Bacteria</taxon>
        <taxon>Pseudomonadati</taxon>
        <taxon>Pseudomonadota</taxon>
        <taxon>Betaproteobacteria</taxon>
        <taxon>Burkholderiales</taxon>
        <taxon>Burkholderiaceae</taxon>
        <taxon>Paraburkholderia</taxon>
    </lineage>
</organism>
<sequence>MFYEMRTYTVQPGKLKEYLQYFEREGLPIISRHATLVGWWYTEIGMLHQLVHIWAWESLDERVKRRAALLEDRDWMERFIAKATPLLVSQESKIMLAASFSPIR</sequence>
<comment type="caution">
    <text evidence="3">The sequence shown here is derived from an EMBL/GenBank/DDBJ whole genome shotgun (WGS) entry which is preliminary data.</text>
</comment>
<accession>A0A9X1RRB9</accession>
<dbReference type="RefSeq" id="WP_238465268.1">
    <property type="nucleotide sequence ID" value="NZ_JAKLJA010000015.1"/>
</dbReference>
<dbReference type="Pfam" id="PF07978">
    <property type="entry name" value="NIPSNAP"/>
    <property type="match status" value="1"/>
</dbReference>
<evidence type="ECO:0000313" key="3">
    <source>
        <dbReference type="EMBL" id="MCG5075410.1"/>
    </source>
</evidence>
<dbReference type="InterPro" id="IPR011008">
    <property type="entry name" value="Dimeric_a/b-barrel"/>
</dbReference>
<evidence type="ECO:0000313" key="4">
    <source>
        <dbReference type="Proteomes" id="UP001139308"/>
    </source>
</evidence>
<gene>
    <name evidence="3" type="ORF">L5014_18900</name>
</gene>
<reference evidence="3" key="1">
    <citation type="submission" date="2022-01" db="EMBL/GenBank/DDBJ databases">
        <title>Genome sequence and assembly of Parabukholderia sp. RG36.</title>
        <authorList>
            <person name="Chhetri G."/>
        </authorList>
    </citation>
    <scope>NUCLEOTIDE SEQUENCE</scope>
    <source>
        <strain evidence="3">RG36</strain>
    </source>
</reference>
<dbReference type="PANTHER" id="PTHR21017">
    <property type="entry name" value="NIPSNAP-RELATED"/>
    <property type="match status" value="1"/>
</dbReference>
<feature type="domain" description="NIPSNAP" evidence="2">
    <location>
        <begin position="3"/>
        <end position="102"/>
    </location>
</feature>
<dbReference type="SUPFAM" id="SSF54909">
    <property type="entry name" value="Dimeric alpha+beta barrel"/>
    <property type="match status" value="1"/>
</dbReference>
<name>A0A9X1RRB9_9BURK</name>
<evidence type="ECO:0000256" key="1">
    <source>
        <dbReference type="ARBA" id="ARBA00005291"/>
    </source>
</evidence>
<dbReference type="Gene3D" id="3.30.70.100">
    <property type="match status" value="1"/>
</dbReference>
<evidence type="ECO:0000259" key="2">
    <source>
        <dbReference type="Pfam" id="PF07978"/>
    </source>
</evidence>
<dbReference type="InterPro" id="IPR012577">
    <property type="entry name" value="NIPSNAP"/>
</dbReference>
<dbReference type="Proteomes" id="UP001139308">
    <property type="component" value="Unassembled WGS sequence"/>
</dbReference>
<dbReference type="AlphaFoldDB" id="A0A9X1RRB9"/>
<dbReference type="EMBL" id="JAKLJA010000015">
    <property type="protein sequence ID" value="MCG5075410.1"/>
    <property type="molecule type" value="Genomic_DNA"/>
</dbReference>
<keyword evidence="4" id="KW-1185">Reference proteome</keyword>